<sequence>MPSTTQEPYPLPGHDSLTLGHKISTESNFEAAVMNNKQERKLDPRCHPSPGIYRARELVEITAPLLDSIVQGLGSDGSTELSSPKVLIDGLAASLAVTGRESTLPLSYGRSDTSRREISEQAQKIGEALVSYARESIQSDSSKQTPIKLYSQCEGHLWTQEVAGLLLGPRSNAQLMQLYNEWLHRVILLRDALLPFENFAEVPLVIPPTSKHGLRDFEEPRKEFLLQCLTGRISQAAIIDVAKVFTARNLASGGYGIQYSQGLILPAFLSSSSSIHLLRHHPARLDGSQVDILFDYEHPVYFDAERSDLPKTNHSLPPGHWPPASLLALNPLVTKSSFDVHKANDPSRRVLKLGISLDGAQTFAIDIGQIARGHRYAYRCNSGEEKKRAFQSDEAKEPDSQKPTRNGTKINLLHIYDIAQILGLPGFVTTDGESRSDDLHLFMAKDPLIQMALLGKLYPENVILLNEDDDPDKALKVGKGFGGRLVVIQSKRRKCSE</sequence>
<evidence type="ECO:0000313" key="1">
    <source>
        <dbReference type="EMBL" id="CEO48199.1"/>
    </source>
</evidence>
<gene>
    <name evidence="1" type="ORF">BN869_000004255_1</name>
</gene>
<proteinExistence type="predicted"/>
<reference evidence="1" key="1">
    <citation type="submission" date="2015-01" db="EMBL/GenBank/DDBJ databases">
        <authorList>
            <person name="Durling Mikael"/>
        </authorList>
    </citation>
    <scope>NUCLEOTIDE SEQUENCE</scope>
</reference>
<dbReference type="EMBL" id="CDPU01000010">
    <property type="protein sequence ID" value="CEO48199.1"/>
    <property type="molecule type" value="Genomic_DNA"/>
</dbReference>
<protein>
    <submittedName>
        <fullName evidence="1">Uncharacterized protein</fullName>
    </submittedName>
</protein>
<organism evidence="1">
    <name type="scientific">Bionectria ochroleuca</name>
    <name type="common">Gliocladium roseum</name>
    <dbReference type="NCBI Taxonomy" id="29856"/>
    <lineage>
        <taxon>Eukaryota</taxon>
        <taxon>Fungi</taxon>
        <taxon>Dikarya</taxon>
        <taxon>Ascomycota</taxon>
        <taxon>Pezizomycotina</taxon>
        <taxon>Sordariomycetes</taxon>
        <taxon>Hypocreomycetidae</taxon>
        <taxon>Hypocreales</taxon>
        <taxon>Bionectriaceae</taxon>
        <taxon>Clonostachys</taxon>
    </lineage>
</organism>
<accession>A0A0B7JT98</accession>
<dbReference type="AlphaFoldDB" id="A0A0B7JT98"/>
<name>A0A0B7JT98_BIOOC</name>